<dbReference type="PANTHER" id="PTHR35896">
    <property type="entry name" value="IG-LIKE DOMAIN-CONTAINING PROTEIN"/>
    <property type="match status" value="1"/>
</dbReference>
<name>A0A3D8Q7L3_9HELO</name>
<dbReference type="InterPro" id="IPR053008">
    <property type="entry name" value="Phomopsin_biosynth_assoc"/>
</dbReference>
<dbReference type="OrthoDB" id="3501153at2759"/>
<dbReference type="PANTHER" id="PTHR35896:SF3">
    <property type="entry name" value="MAJOR FACILITATOR SUPERFAMILY TRANSPORTER"/>
    <property type="match status" value="1"/>
</dbReference>
<organism evidence="2 3">
    <name type="scientific">Coleophoma crateriformis</name>
    <dbReference type="NCBI Taxonomy" id="565419"/>
    <lineage>
        <taxon>Eukaryota</taxon>
        <taxon>Fungi</taxon>
        <taxon>Dikarya</taxon>
        <taxon>Ascomycota</taxon>
        <taxon>Pezizomycotina</taxon>
        <taxon>Leotiomycetes</taxon>
        <taxon>Helotiales</taxon>
        <taxon>Dermateaceae</taxon>
        <taxon>Coleophoma</taxon>
    </lineage>
</organism>
<protein>
    <submittedName>
        <fullName evidence="2">Uncharacterized protein</fullName>
    </submittedName>
</protein>
<keyword evidence="1" id="KW-0472">Membrane</keyword>
<reference evidence="2 3" key="1">
    <citation type="journal article" date="2018" name="IMA Fungus">
        <title>IMA Genome-F 9: Draft genome sequence of Annulohypoxylon stygium, Aspergillus mulundensis, Berkeleyomyces basicola (syn. Thielaviopsis basicola), Ceratocystis smalleyi, two Cercospora beticola strains, Coleophoma cylindrospora, Fusarium fracticaudum, Phialophora cf. hyalina, and Morchella septimelata.</title>
        <authorList>
            <person name="Wingfield B.D."/>
            <person name="Bills G.F."/>
            <person name="Dong Y."/>
            <person name="Huang W."/>
            <person name="Nel W.J."/>
            <person name="Swalarsk-Parry B.S."/>
            <person name="Vaghefi N."/>
            <person name="Wilken P.M."/>
            <person name="An Z."/>
            <person name="de Beer Z.W."/>
            <person name="De Vos L."/>
            <person name="Chen L."/>
            <person name="Duong T.A."/>
            <person name="Gao Y."/>
            <person name="Hammerbacher A."/>
            <person name="Kikkert J.R."/>
            <person name="Li Y."/>
            <person name="Li H."/>
            <person name="Li K."/>
            <person name="Li Q."/>
            <person name="Liu X."/>
            <person name="Ma X."/>
            <person name="Naidoo K."/>
            <person name="Pethybridge S.J."/>
            <person name="Sun J."/>
            <person name="Steenkamp E.T."/>
            <person name="van der Nest M.A."/>
            <person name="van Wyk S."/>
            <person name="Wingfield M.J."/>
            <person name="Xiong C."/>
            <person name="Yue Q."/>
            <person name="Zhang X."/>
        </authorList>
    </citation>
    <scope>NUCLEOTIDE SEQUENCE [LARGE SCALE GENOMIC DNA]</scope>
    <source>
        <strain evidence="2 3">BP5796</strain>
    </source>
</reference>
<evidence type="ECO:0000313" key="2">
    <source>
        <dbReference type="EMBL" id="RDW57826.1"/>
    </source>
</evidence>
<keyword evidence="1" id="KW-1133">Transmembrane helix</keyword>
<dbReference type="Proteomes" id="UP000256328">
    <property type="component" value="Unassembled WGS sequence"/>
</dbReference>
<accession>A0A3D8Q7L3</accession>
<keyword evidence="3" id="KW-1185">Reference proteome</keyword>
<keyword evidence="1" id="KW-0812">Transmembrane</keyword>
<evidence type="ECO:0000256" key="1">
    <source>
        <dbReference type="SAM" id="Phobius"/>
    </source>
</evidence>
<sequence>MVDEKTSVPREQPSLSDPFLLHRVNAHEESSSDLSESAPMLSDCESMTFDNGQTSRKLGLRSPVFWSLLTTATYTLLSIITLIALFRVHRTTDHRGVGHGSTRVNGREFCGTERETALAAGCKFDVLGFAWVPPMCWDESATQSSSQKLRQLAGLTELDLDNFILYFDKNRTQLATIRDFEIGGLGNAGRYPVKTPFYTEPVYHKAHCLHVWELQHSALFKASEGQNDVWVWERARQWEHSLHCNRVIYHDEWDIPGQGALALYPGTGDCILIRE</sequence>
<dbReference type="AlphaFoldDB" id="A0A3D8Q7L3"/>
<comment type="caution">
    <text evidence="2">The sequence shown here is derived from an EMBL/GenBank/DDBJ whole genome shotgun (WGS) entry which is preliminary data.</text>
</comment>
<evidence type="ECO:0000313" key="3">
    <source>
        <dbReference type="Proteomes" id="UP000256328"/>
    </source>
</evidence>
<gene>
    <name evidence="2" type="ORF">BP5796_12627</name>
</gene>
<dbReference type="EMBL" id="PDLN01000022">
    <property type="protein sequence ID" value="RDW57826.1"/>
    <property type="molecule type" value="Genomic_DNA"/>
</dbReference>
<proteinExistence type="predicted"/>
<feature type="transmembrane region" description="Helical" evidence="1">
    <location>
        <begin position="64"/>
        <end position="86"/>
    </location>
</feature>